<gene>
    <name evidence="2" type="ORF">M430DRAFT_34588</name>
</gene>
<dbReference type="OrthoDB" id="429967at2759"/>
<dbReference type="GeneID" id="36574662"/>
<dbReference type="InterPro" id="IPR008554">
    <property type="entry name" value="Glutaredoxin-like"/>
</dbReference>
<keyword evidence="1" id="KW-0249">Electron transport</keyword>
<dbReference type="InterPro" id="IPR052565">
    <property type="entry name" value="Glutaredoxin-like_YDR286C"/>
</dbReference>
<dbReference type="InterPro" id="IPR036249">
    <property type="entry name" value="Thioredoxin-like_sf"/>
</dbReference>
<evidence type="ECO:0000313" key="3">
    <source>
        <dbReference type="Proteomes" id="UP000241818"/>
    </source>
</evidence>
<organism evidence="2 3">
    <name type="scientific">Amorphotheca resinae ATCC 22711</name>
    <dbReference type="NCBI Taxonomy" id="857342"/>
    <lineage>
        <taxon>Eukaryota</taxon>
        <taxon>Fungi</taxon>
        <taxon>Dikarya</taxon>
        <taxon>Ascomycota</taxon>
        <taxon>Pezizomycotina</taxon>
        <taxon>Leotiomycetes</taxon>
        <taxon>Helotiales</taxon>
        <taxon>Amorphothecaceae</taxon>
        <taxon>Amorphotheca</taxon>
    </lineage>
</organism>
<sequence length="109" mass="12666">MHPTYRLLQRACQITLFTRANCSLCTKAKQTLSNVWDTRPFLYKEIDVMTPEAKGWRDLYEFDTPVIHVSRSEKGEELPEAASKAKKLMHRFTDEEVKAVMDSVEQESI</sequence>
<dbReference type="InParanoid" id="A0A2T3B3P7"/>
<dbReference type="AlphaFoldDB" id="A0A2T3B3P7"/>
<evidence type="ECO:0000313" key="2">
    <source>
        <dbReference type="EMBL" id="PSS20251.1"/>
    </source>
</evidence>
<dbReference type="RefSeq" id="XP_024721521.1">
    <property type="nucleotide sequence ID" value="XM_024866581.1"/>
</dbReference>
<evidence type="ECO:0000256" key="1">
    <source>
        <dbReference type="RuleBase" id="RU363082"/>
    </source>
</evidence>
<accession>A0A2T3B3P7</accession>
<dbReference type="EMBL" id="KZ679010">
    <property type="protein sequence ID" value="PSS20251.1"/>
    <property type="molecule type" value="Genomic_DNA"/>
</dbReference>
<proteinExistence type="inferred from homology"/>
<dbReference type="SUPFAM" id="SSF52833">
    <property type="entry name" value="Thioredoxin-like"/>
    <property type="match status" value="1"/>
</dbReference>
<keyword evidence="1" id="KW-0813">Transport</keyword>
<dbReference type="PANTHER" id="PTHR33558:SF1">
    <property type="entry name" value="GLUTAREDOXIN-LIKE PROTEIN C5ORF63 HOMOLOG"/>
    <property type="match status" value="1"/>
</dbReference>
<dbReference type="PANTHER" id="PTHR33558">
    <property type="entry name" value="GLUTAREDOXIN-LIKE PROTEIN C5ORF63 HOMOLOG"/>
    <property type="match status" value="1"/>
</dbReference>
<keyword evidence="3" id="KW-1185">Reference proteome</keyword>
<comment type="similarity">
    <text evidence="1">Belongs to the glutaredoxin family.</text>
</comment>
<reference evidence="2 3" key="1">
    <citation type="journal article" date="2018" name="New Phytol.">
        <title>Comparative genomics and transcriptomics depict ericoid mycorrhizal fungi as versatile saprotrophs and plant mutualists.</title>
        <authorList>
            <person name="Martino E."/>
            <person name="Morin E."/>
            <person name="Grelet G.A."/>
            <person name="Kuo A."/>
            <person name="Kohler A."/>
            <person name="Daghino S."/>
            <person name="Barry K.W."/>
            <person name="Cichocki N."/>
            <person name="Clum A."/>
            <person name="Dockter R.B."/>
            <person name="Hainaut M."/>
            <person name="Kuo R.C."/>
            <person name="LaButti K."/>
            <person name="Lindahl B.D."/>
            <person name="Lindquist E.A."/>
            <person name="Lipzen A."/>
            <person name="Khouja H.R."/>
            <person name="Magnuson J."/>
            <person name="Murat C."/>
            <person name="Ohm R.A."/>
            <person name="Singer S.W."/>
            <person name="Spatafora J.W."/>
            <person name="Wang M."/>
            <person name="Veneault-Fourrey C."/>
            <person name="Henrissat B."/>
            <person name="Grigoriev I.V."/>
            <person name="Martin F.M."/>
            <person name="Perotto S."/>
        </authorList>
    </citation>
    <scope>NUCLEOTIDE SEQUENCE [LARGE SCALE GENOMIC DNA]</scope>
    <source>
        <strain evidence="2 3">ATCC 22711</strain>
    </source>
</reference>
<dbReference type="Proteomes" id="UP000241818">
    <property type="component" value="Unassembled WGS sequence"/>
</dbReference>
<protein>
    <recommendedName>
        <fullName evidence="1">Glutaredoxin-like protein</fullName>
    </recommendedName>
</protein>
<dbReference type="Gene3D" id="3.40.30.10">
    <property type="entry name" value="Glutaredoxin"/>
    <property type="match status" value="1"/>
</dbReference>
<name>A0A2T3B3P7_AMORE</name>
<dbReference type="Pfam" id="PF05768">
    <property type="entry name" value="Glrx-like"/>
    <property type="match status" value="1"/>
</dbReference>